<name>A0A1U7LV42_NEOID</name>
<feature type="region of interest" description="Disordered" evidence="1">
    <location>
        <begin position="191"/>
        <end position="213"/>
    </location>
</feature>
<keyword evidence="3" id="KW-1185">Reference proteome</keyword>
<organism evidence="2 3">
    <name type="scientific">Neolecta irregularis (strain DAH-3)</name>
    <dbReference type="NCBI Taxonomy" id="1198029"/>
    <lineage>
        <taxon>Eukaryota</taxon>
        <taxon>Fungi</taxon>
        <taxon>Dikarya</taxon>
        <taxon>Ascomycota</taxon>
        <taxon>Taphrinomycotina</taxon>
        <taxon>Neolectales</taxon>
        <taxon>Neolectaceae</taxon>
        <taxon>Neolecta</taxon>
    </lineage>
</organism>
<feature type="compositionally biased region" description="Polar residues" evidence="1">
    <location>
        <begin position="199"/>
        <end position="210"/>
    </location>
</feature>
<comment type="caution">
    <text evidence="2">The sequence shown here is derived from an EMBL/GenBank/DDBJ whole genome shotgun (WGS) entry which is preliminary data.</text>
</comment>
<feature type="region of interest" description="Disordered" evidence="1">
    <location>
        <begin position="34"/>
        <end position="130"/>
    </location>
</feature>
<evidence type="ECO:0000313" key="2">
    <source>
        <dbReference type="EMBL" id="OLL26540.1"/>
    </source>
</evidence>
<gene>
    <name evidence="2" type="ORF">NEOLI_001357</name>
</gene>
<evidence type="ECO:0000256" key="1">
    <source>
        <dbReference type="SAM" id="MobiDB-lite"/>
    </source>
</evidence>
<dbReference type="EMBL" id="LXFE01000168">
    <property type="protein sequence ID" value="OLL26540.1"/>
    <property type="molecule type" value="Genomic_DNA"/>
</dbReference>
<dbReference type="AlphaFoldDB" id="A0A1U7LV42"/>
<accession>A0A1U7LV42</accession>
<reference evidence="2 3" key="1">
    <citation type="submission" date="2016-04" db="EMBL/GenBank/DDBJ databases">
        <title>Evolutionary innovation and constraint leading to complex multicellularity in the Ascomycota.</title>
        <authorList>
            <person name="Cisse O."/>
            <person name="Nguyen A."/>
            <person name="Hewitt D.A."/>
            <person name="Jedd G."/>
            <person name="Stajich J.E."/>
        </authorList>
    </citation>
    <scope>NUCLEOTIDE SEQUENCE [LARGE SCALE GENOMIC DNA]</scope>
    <source>
        <strain evidence="2 3">DAH-3</strain>
    </source>
</reference>
<protein>
    <submittedName>
        <fullName evidence="2">Uncharacterized protein</fullName>
    </submittedName>
</protein>
<feature type="compositionally biased region" description="Low complexity" evidence="1">
    <location>
        <begin position="43"/>
        <end position="58"/>
    </location>
</feature>
<feature type="compositionally biased region" description="Pro residues" evidence="1">
    <location>
        <begin position="86"/>
        <end position="98"/>
    </location>
</feature>
<dbReference type="Proteomes" id="UP000186594">
    <property type="component" value="Unassembled WGS sequence"/>
</dbReference>
<feature type="compositionally biased region" description="Low complexity" evidence="1">
    <location>
        <begin position="68"/>
        <end position="77"/>
    </location>
</feature>
<evidence type="ECO:0000313" key="3">
    <source>
        <dbReference type="Proteomes" id="UP000186594"/>
    </source>
</evidence>
<sequence>MSDEDFFSVLDSLSALNSAVSSNDFYSIIADPTDHLPDKHSSDTSSSLKSVHSSRLHSYPPPSPPSTSPTLAAPALPHIHTYSPLSPLPHSPKRPQPLLPFGLASDPCKHLPDPSVMRTSSRHNPVSSADSFDSLCYQSSNTSSLTPASINLLEETYREIDAALSSSKLDSNRGPCQRDHRLREYLTSIDDNHVGESHPPQNDPVQNKSCKNPPDGLSSIYRPALLSQHTLYSKDYKRPIEIPALSVDLGSVIPPPPSVLYTASKHPYFLRWVDHQASYFHATSITVHNLPLQAVLEDAHQLFTYAFKDTSRSVDSFRTCLMHDDVIRIFRAVMFGRSHSQPTFKGLLPTLSFGEIIASESSRIAENIVSWTGNLGYFDMEQSRWPDSRGEPCDLEAGYLLNSFSTDLDVLRELGLSALSMIFQIEIVQDISQHLTMTKTKESHVTTLRIYDGHSPMWGLYIDDSGTHDPSIQYQIAHSYFASLNLLISSHESQIWARQNRLSAEYQSRQNNSYQLGLFETRLCALEQQVFRARLAARTVWISSTVFSTIVIVLTNVQT</sequence>
<proteinExistence type="predicted"/>
<feature type="compositionally biased region" description="Polar residues" evidence="1">
    <location>
        <begin position="117"/>
        <end position="130"/>
    </location>
</feature>